<evidence type="ECO:0000313" key="5">
    <source>
        <dbReference type="Proteomes" id="UP000283530"/>
    </source>
</evidence>
<organism evidence="4 5">
    <name type="scientific">Cinnamomum micranthum f. kanehirae</name>
    <dbReference type="NCBI Taxonomy" id="337451"/>
    <lineage>
        <taxon>Eukaryota</taxon>
        <taxon>Viridiplantae</taxon>
        <taxon>Streptophyta</taxon>
        <taxon>Embryophyta</taxon>
        <taxon>Tracheophyta</taxon>
        <taxon>Spermatophyta</taxon>
        <taxon>Magnoliopsida</taxon>
        <taxon>Magnoliidae</taxon>
        <taxon>Laurales</taxon>
        <taxon>Lauraceae</taxon>
        <taxon>Cinnamomum</taxon>
    </lineage>
</organism>
<feature type="compositionally biased region" description="Low complexity" evidence="2">
    <location>
        <begin position="272"/>
        <end position="291"/>
    </location>
</feature>
<protein>
    <recommendedName>
        <fullName evidence="3">DC1 domain-containing protein</fullName>
    </recommendedName>
</protein>
<reference evidence="4 5" key="1">
    <citation type="journal article" date="2019" name="Nat. Plants">
        <title>Stout camphor tree genome fills gaps in understanding of flowering plant genome evolution.</title>
        <authorList>
            <person name="Chaw S.M."/>
            <person name="Liu Y.C."/>
            <person name="Wu Y.W."/>
            <person name="Wang H.Y."/>
            <person name="Lin C.I."/>
            <person name="Wu C.S."/>
            <person name="Ke H.M."/>
            <person name="Chang L.Y."/>
            <person name="Hsu C.Y."/>
            <person name="Yang H.T."/>
            <person name="Sudianto E."/>
            <person name="Hsu M.H."/>
            <person name="Wu K.P."/>
            <person name="Wang L.N."/>
            <person name="Leebens-Mack J.H."/>
            <person name="Tsai I.J."/>
        </authorList>
    </citation>
    <scope>NUCLEOTIDE SEQUENCE [LARGE SCALE GENOMIC DNA]</scope>
    <source>
        <strain evidence="5">cv. Chaw 1501</strain>
        <tissue evidence="4">Young leaves</tissue>
    </source>
</reference>
<dbReference type="Pfam" id="PF03107">
    <property type="entry name" value="C1_2"/>
    <property type="match status" value="3"/>
</dbReference>
<sequence>MGKMNYDPVMQHFSHEHLLELSNTQQTMTTASCFGCKLKISGWFYTCTPCNYCLHMTCSQMPQLINHPSDSNHPLFLIPAPAYPEGFFCCDACGRRGEGFSYHCQVCELDVHTICASMPLSITHQAHQHTLQLVFFPPYQGNGFSCDICGKLGSNHWLYRCSTCEFDAHLGCATSKPKPQVAGLQQHQMVPVMGPQVHGLGDGSGNWTLQSHAPNYSVNSSSVGFSQAIGPGGRNDGLMNQAAYAFVDSAGQNLVQSIIGGGDGGGNGDGGSSSSSSSSNSNSNSNSNGVLDLGSSVLNAVFGGSNSSDN</sequence>
<accession>A0A3S3MZE0</accession>
<dbReference type="STRING" id="337451.A0A3S3MZE0"/>
<dbReference type="PROSITE" id="PS51257">
    <property type="entry name" value="PROKAR_LIPOPROTEIN"/>
    <property type="match status" value="1"/>
</dbReference>
<dbReference type="InterPro" id="IPR004146">
    <property type="entry name" value="DC1"/>
</dbReference>
<dbReference type="SUPFAM" id="SSF57889">
    <property type="entry name" value="Cysteine-rich domain"/>
    <property type="match status" value="1"/>
</dbReference>
<dbReference type="InterPro" id="IPR046349">
    <property type="entry name" value="C1-like_sf"/>
</dbReference>
<dbReference type="PANTHER" id="PTHR46288:SF80">
    <property type="entry name" value="CYSTEINE_HISTIDINE-RICH C1 DOMAIN FAMILY PROTEIN"/>
    <property type="match status" value="1"/>
</dbReference>
<feature type="domain" description="DC1" evidence="3">
    <location>
        <begin position="126"/>
        <end position="173"/>
    </location>
</feature>
<dbReference type="AlphaFoldDB" id="A0A3S3MZE0"/>
<proteinExistence type="predicted"/>
<keyword evidence="1" id="KW-0677">Repeat</keyword>
<feature type="domain" description="DC1" evidence="3">
    <location>
        <begin position="73"/>
        <end position="116"/>
    </location>
</feature>
<dbReference type="Proteomes" id="UP000283530">
    <property type="component" value="Unassembled WGS sequence"/>
</dbReference>
<dbReference type="OrthoDB" id="1877533at2759"/>
<dbReference type="EMBL" id="QPKB01000009">
    <property type="protein sequence ID" value="RWR92911.1"/>
    <property type="molecule type" value="Genomic_DNA"/>
</dbReference>
<gene>
    <name evidence="4" type="ORF">CKAN_02213800</name>
</gene>
<comment type="caution">
    <text evidence="4">The sequence shown here is derived from an EMBL/GenBank/DDBJ whole genome shotgun (WGS) entry which is preliminary data.</text>
</comment>
<evidence type="ECO:0000256" key="1">
    <source>
        <dbReference type="ARBA" id="ARBA00022737"/>
    </source>
</evidence>
<evidence type="ECO:0000259" key="3">
    <source>
        <dbReference type="Pfam" id="PF03107"/>
    </source>
</evidence>
<dbReference type="PANTHER" id="PTHR46288">
    <property type="entry name" value="PHORBOL-ESTER/DAG-TYPE DOMAIN-CONTAINING PROTEIN"/>
    <property type="match status" value="1"/>
</dbReference>
<feature type="region of interest" description="Disordered" evidence="2">
    <location>
        <begin position="258"/>
        <end position="291"/>
    </location>
</feature>
<name>A0A3S3MZE0_9MAGN</name>
<keyword evidence="5" id="KW-1185">Reference proteome</keyword>
<evidence type="ECO:0000313" key="4">
    <source>
        <dbReference type="EMBL" id="RWR92911.1"/>
    </source>
</evidence>
<feature type="domain" description="DC1" evidence="3">
    <location>
        <begin position="13"/>
        <end position="58"/>
    </location>
</feature>
<feature type="compositionally biased region" description="Gly residues" evidence="2">
    <location>
        <begin position="259"/>
        <end position="271"/>
    </location>
</feature>
<evidence type="ECO:0000256" key="2">
    <source>
        <dbReference type="SAM" id="MobiDB-lite"/>
    </source>
</evidence>